<protein>
    <recommendedName>
        <fullName evidence="8">TLC domain-containing protein</fullName>
    </recommendedName>
</protein>
<dbReference type="AlphaFoldDB" id="G7E1R5"/>
<dbReference type="InterPro" id="IPR006634">
    <property type="entry name" value="TLC-dom"/>
</dbReference>
<dbReference type="GO" id="GO:0016020">
    <property type="term" value="C:membrane"/>
    <property type="evidence" value="ECO:0007669"/>
    <property type="project" value="UniProtKB-SubCell"/>
</dbReference>
<dbReference type="STRING" id="764103.G7E1R5"/>
<gene>
    <name evidence="9" type="primary">Mo03446</name>
    <name evidence="9" type="ORF">E5Q_03446</name>
</gene>
<evidence type="ECO:0000313" key="10">
    <source>
        <dbReference type="Proteomes" id="UP000009131"/>
    </source>
</evidence>
<feature type="transmembrane region" description="Helical" evidence="7">
    <location>
        <begin position="187"/>
        <end position="205"/>
    </location>
</feature>
<keyword evidence="5 6" id="KW-0472">Membrane</keyword>
<name>G7E1R5_MIXOS</name>
<feature type="transmembrane region" description="Helical" evidence="7">
    <location>
        <begin position="139"/>
        <end position="157"/>
    </location>
</feature>
<evidence type="ECO:0000256" key="5">
    <source>
        <dbReference type="ARBA" id="ARBA00023136"/>
    </source>
</evidence>
<keyword evidence="10" id="KW-1185">Reference proteome</keyword>
<evidence type="ECO:0000256" key="2">
    <source>
        <dbReference type="ARBA" id="ARBA00009808"/>
    </source>
</evidence>
<dbReference type="Pfam" id="PF03798">
    <property type="entry name" value="TRAM_LAG1_CLN8"/>
    <property type="match status" value="1"/>
</dbReference>
<dbReference type="FunCoup" id="G7E1R5">
    <property type="interactions" value="200"/>
</dbReference>
<dbReference type="GO" id="GO:0050291">
    <property type="term" value="F:sphingosine N-acyltransferase activity"/>
    <property type="evidence" value="ECO:0007669"/>
    <property type="project" value="InterPro"/>
</dbReference>
<dbReference type="HOGENOM" id="CLU_028277_2_1_1"/>
<dbReference type="PIRSF" id="PIRSF005225">
    <property type="entry name" value="LAG1_LAC1"/>
    <property type="match status" value="1"/>
</dbReference>
<reference evidence="9 10" key="1">
    <citation type="journal article" date="2011" name="J. Gen. Appl. Microbiol.">
        <title>Draft genome sequencing of the enigmatic basidiomycete Mixia osmundae.</title>
        <authorList>
            <person name="Nishida H."/>
            <person name="Nagatsuka Y."/>
            <person name="Sugiyama J."/>
        </authorList>
    </citation>
    <scope>NUCLEOTIDE SEQUENCE [LARGE SCALE GENOMIC DNA]</scope>
    <source>
        <strain evidence="10">CBS 9802 / IAM 14324 / JCM 22182 / KY 12970</strain>
    </source>
</reference>
<dbReference type="eggNOG" id="KOG1607">
    <property type="taxonomic scope" value="Eukaryota"/>
</dbReference>
<dbReference type="GO" id="GO:0046513">
    <property type="term" value="P:ceramide biosynthetic process"/>
    <property type="evidence" value="ECO:0007669"/>
    <property type="project" value="InterPro"/>
</dbReference>
<dbReference type="InParanoid" id="G7E1R5"/>
<dbReference type="OrthoDB" id="537032at2759"/>
<organism evidence="9 10">
    <name type="scientific">Mixia osmundae (strain CBS 9802 / IAM 14324 / JCM 22182 / KY 12970)</name>
    <dbReference type="NCBI Taxonomy" id="764103"/>
    <lineage>
        <taxon>Eukaryota</taxon>
        <taxon>Fungi</taxon>
        <taxon>Dikarya</taxon>
        <taxon>Basidiomycota</taxon>
        <taxon>Pucciniomycotina</taxon>
        <taxon>Mixiomycetes</taxon>
        <taxon>Mixiales</taxon>
        <taxon>Mixiaceae</taxon>
        <taxon>Mixia</taxon>
    </lineage>
</organism>
<feature type="transmembrane region" description="Helical" evidence="7">
    <location>
        <begin position="270"/>
        <end position="295"/>
    </location>
</feature>
<evidence type="ECO:0000256" key="1">
    <source>
        <dbReference type="ARBA" id="ARBA00004141"/>
    </source>
</evidence>
<evidence type="ECO:0000313" key="9">
    <source>
        <dbReference type="EMBL" id="GAA96775.1"/>
    </source>
</evidence>
<feature type="transmembrane region" description="Helical" evidence="7">
    <location>
        <begin position="95"/>
        <end position="118"/>
    </location>
</feature>
<evidence type="ECO:0000256" key="6">
    <source>
        <dbReference type="PROSITE-ProRule" id="PRU00205"/>
    </source>
</evidence>
<dbReference type="InterPro" id="IPR016439">
    <property type="entry name" value="Lag1/Lac1-like"/>
</dbReference>
<keyword evidence="3 6" id="KW-0812">Transmembrane</keyword>
<feature type="domain" description="TLC" evidence="8">
    <location>
        <begin position="133"/>
        <end position="348"/>
    </location>
</feature>
<proteinExistence type="inferred from homology"/>
<evidence type="ECO:0000256" key="7">
    <source>
        <dbReference type="SAM" id="Phobius"/>
    </source>
</evidence>
<accession>G7E1R5</accession>
<feature type="transmembrane region" description="Helical" evidence="7">
    <location>
        <begin position="315"/>
        <end position="337"/>
    </location>
</feature>
<comment type="similarity">
    <text evidence="2">Belongs to the sphingosine N-acyltransferase family.</text>
</comment>
<evidence type="ECO:0000259" key="8">
    <source>
        <dbReference type="PROSITE" id="PS50922"/>
    </source>
</evidence>
<comment type="subcellular location">
    <subcellularLocation>
        <location evidence="1">Membrane</location>
        <topology evidence="1">Multi-pass membrane protein</topology>
    </subcellularLocation>
</comment>
<dbReference type="PANTHER" id="PTHR12560">
    <property type="entry name" value="LONGEVITY ASSURANCE FACTOR 1 LAG1"/>
    <property type="match status" value="1"/>
</dbReference>
<feature type="transmembrane region" description="Helical" evidence="7">
    <location>
        <begin position="21"/>
        <end position="42"/>
    </location>
</feature>
<reference evidence="9 10" key="2">
    <citation type="journal article" date="2012" name="Open Biol.">
        <title>Characteristics of nucleosomes and linker DNA regions on the genome of the basidiomycete Mixia osmundae revealed by mono- and dinucleosome mapping.</title>
        <authorList>
            <person name="Nishida H."/>
            <person name="Kondo S."/>
            <person name="Matsumoto T."/>
            <person name="Suzuki Y."/>
            <person name="Yoshikawa H."/>
            <person name="Taylor T.D."/>
            <person name="Sugiyama J."/>
        </authorList>
    </citation>
    <scope>NUCLEOTIDE SEQUENCE [LARGE SCALE GENOMIC DNA]</scope>
    <source>
        <strain evidence="10">CBS 9802 / IAM 14324 / JCM 22182 / KY 12970</strain>
    </source>
</reference>
<comment type="caution">
    <text evidence="9">The sequence shown here is derived from an EMBL/GenBank/DDBJ whole genome shotgun (WGS) entry which is preliminary data.</text>
</comment>
<evidence type="ECO:0000256" key="4">
    <source>
        <dbReference type="ARBA" id="ARBA00022989"/>
    </source>
</evidence>
<dbReference type="EMBL" id="BABT02000106">
    <property type="protein sequence ID" value="GAA96775.1"/>
    <property type="molecule type" value="Genomic_DNA"/>
</dbReference>
<sequence>MSSQKKRSLATGQPAWLLQKYAENQIALASIPIILILAANVIQPPKYQLKMLHALHSPAHPSMHVDSWPGKFLIISYLDPLSRDSQLCYKGPDDAYIVVFWVLIWTVAREVLMRYFWYPLGRAWGIKKQGDIMRFAEQGWSLAYYTVFWLMGAHIMATSPYSPYPDFDLSRMWRGYPFITISAHSKWYYLVQTAFIIQQLIVLNIEKKRKDFTQMLSHHIITIALVVASYTTNNTPIGTAILSVMDFTDIVLPAAKMLKYMGLTTACDAAFGLFIVSWIITRHVLFGILLYSVIVDVPRYTPYIWEPARGLFLDYWSHHLFILALGALQFIILLWLFMILRVLYKILTGANAEDVRSDSEDDDMQPEEAEPLVATNGQTNGLAHAVAKDVKKRQ</sequence>
<dbReference type="SMART" id="SM00724">
    <property type="entry name" value="TLC"/>
    <property type="match status" value="1"/>
</dbReference>
<evidence type="ECO:0000256" key="3">
    <source>
        <dbReference type="ARBA" id="ARBA00022692"/>
    </source>
</evidence>
<dbReference type="PROSITE" id="PS50922">
    <property type="entry name" value="TLC"/>
    <property type="match status" value="1"/>
</dbReference>
<dbReference type="Proteomes" id="UP000009131">
    <property type="component" value="Unassembled WGS sequence"/>
</dbReference>
<dbReference type="PANTHER" id="PTHR12560:SF0">
    <property type="entry name" value="LD18904P"/>
    <property type="match status" value="1"/>
</dbReference>
<keyword evidence="4 7" id="KW-1133">Transmembrane helix</keyword>